<organism evidence="2 3">
    <name type="scientific">Mycolicibacterium conceptionense</name>
    <dbReference type="NCBI Taxonomy" id="451644"/>
    <lineage>
        <taxon>Bacteria</taxon>
        <taxon>Bacillati</taxon>
        <taxon>Actinomycetota</taxon>
        <taxon>Actinomycetes</taxon>
        <taxon>Mycobacteriales</taxon>
        <taxon>Mycobacteriaceae</taxon>
        <taxon>Mycolicibacterium</taxon>
    </lineage>
</organism>
<gene>
    <name evidence="2" type="ORF">ACT17_11905</name>
</gene>
<dbReference type="RefSeq" id="WP_048895776.1">
    <property type="nucleotide sequence ID" value="NZ_LFOD01000008.1"/>
</dbReference>
<name>A0A0J8U9V4_9MYCO</name>
<dbReference type="AlphaFoldDB" id="A0A0J8U9V4"/>
<proteinExistence type="predicted"/>
<evidence type="ECO:0000313" key="2">
    <source>
        <dbReference type="EMBL" id="KMV18328.1"/>
    </source>
</evidence>
<comment type="caution">
    <text evidence="2">The sequence shown here is derived from an EMBL/GenBank/DDBJ whole genome shotgun (WGS) entry which is preliminary data.</text>
</comment>
<evidence type="ECO:0000256" key="1">
    <source>
        <dbReference type="SAM" id="MobiDB-lite"/>
    </source>
</evidence>
<feature type="compositionally biased region" description="Low complexity" evidence="1">
    <location>
        <begin position="121"/>
        <end position="142"/>
    </location>
</feature>
<dbReference type="Proteomes" id="UP000037594">
    <property type="component" value="Unassembled WGS sequence"/>
</dbReference>
<evidence type="ECO:0000313" key="3">
    <source>
        <dbReference type="Proteomes" id="UP000037594"/>
    </source>
</evidence>
<sequence length="170" mass="18248">MQPILVRMELGPVGGPMPNFAVVVDEFVRKAKDAGIGARPAMKVTDVLEWPEKWEVSAGTEGYVALLGTTTDRVDAVDVLSSITVSVPAVIGAKVLSPAEVDEFHEQARRIVERRKQQQNRSAGRHASAPRASSGAAPTSAGPDEHPFELALSTPEEARKTPMDILSLVR</sequence>
<feature type="region of interest" description="Disordered" evidence="1">
    <location>
        <begin position="114"/>
        <end position="170"/>
    </location>
</feature>
<dbReference type="EMBL" id="LFOD01000008">
    <property type="protein sequence ID" value="KMV18328.1"/>
    <property type="molecule type" value="Genomic_DNA"/>
</dbReference>
<protein>
    <submittedName>
        <fullName evidence="2">Uncharacterized protein</fullName>
    </submittedName>
</protein>
<dbReference type="PATRIC" id="fig|451644.5.peg.2462"/>
<accession>A0A0J8U9V4</accession>
<reference evidence="2 3" key="1">
    <citation type="submission" date="2015-06" db="EMBL/GenBank/DDBJ databases">
        <title>Genome sequence of Mycobacterium conceptionense strain MLE.</title>
        <authorList>
            <person name="Greninger A.L."/>
            <person name="Cunningham G."/>
            <person name="Chiu C.Y."/>
            <person name="Miller S."/>
        </authorList>
    </citation>
    <scope>NUCLEOTIDE SEQUENCE [LARGE SCALE GENOMIC DNA]</scope>
    <source>
        <strain evidence="2 3">MLE</strain>
    </source>
</reference>